<name>A0A7R9QVF9_9ACAR</name>
<protein>
    <submittedName>
        <fullName evidence="2">Uncharacterized protein</fullName>
    </submittedName>
</protein>
<gene>
    <name evidence="2" type="ORF">ONB1V03_LOCUS16466</name>
</gene>
<dbReference type="OrthoDB" id="10509614at2759"/>
<evidence type="ECO:0000313" key="2">
    <source>
        <dbReference type="EMBL" id="CAD7659895.1"/>
    </source>
</evidence>
<proteinExistence type="predicted"/>
<sequence length="97" mass="11406">MMKYQMFATFIICMFFGLQISHMKKVIPNRHECVQLKAAVETSGGLEYFASVNGVVIDVIQGLYKDCLLAEEGIRFKRYRKRHKLLNHKQIDYNYII</sequence>
<dbReference type="Proteomes" id="UP000728032">
    <property type="component" value="Unassembled WGS sequence"/>
</dbReference>
<evidence type="ECO:0000256" key="1">
    <source>
        <dbReference type="SAM" id="SignalP"/>
    </source>
</evidence>
<feature type="signal peptide" evidence="1">
    <location>
        <begin position="1"/>
        <end position="23"/>
    </location>
</feature>
<feature type="chain" id="PRO_5035593066" evidence="1">
    <location>
        <begin position="24"/>
        <end position="97"/>
    </location>
</feature>
<reference evidence="2" key="1">
    <citation type="submission" date="2020-11" db="EMBL/GenBank/DDBJ databases">
        <authorList>
            <person name="Tran Van P."/>
        </authorList>
    </citation>
    <scope>NUCLEOTIDE SEQUENCE</scope>
</reference>
<evidence type="ECO:0000313" key="3">
    <source>
        <dbReference type="Proteomes" id="UP000728032"/>
    </source>
</evidence>
<keyword evidence="3" id="KW-1185">Reference proteome</keyword>
<dbReference type="AlphaFoldDB" id="A0A7R9QVF9"/>
<dbReference type="EMBL" id="CAJPVJ010018675">
    <property type="protein sequence ID" value="CAG2177033.1"/>
    <property type="molecule type" value="Genomic_DNA"/>
</dbReference>
<accession>A0A7R9QVF9</accession>
<keyword evidence="1" id="KW-0732">Signal</keyword>
<organism evidence="2">
    <name type="scientific">Oppiella nova</name>
    <dbReference type="NCBI Taxonomy" id="334625"/>
    <lineage>
        <taxon>Eukaryota</taxon>
        <taxon>Metazoa</taxon>
        <taxon>Ecdysozoa</taxon>
        <taxon>Arthropoda</taxon>
        <taxon>Chelicerata</taxon>
        <taxon>Arachnida</taxon>
        <taxon>Acari</taxon>
        <taxon>Acariformes</taxon>
        <taxon>Sarcoptiformes</taxon>
        <taxon>Oribatida</taxon>
        <taxon>Brachypylina</taxon>
        <taxon>Oppioidea</taxon>
        <taxon>Oppiidae</taxon>
        <taxon>Oppiella</taxon>
    </lineage>
</organism>
<dbReference type="EMBL" id="OC933500">
    <property type="protein sequence ID" value="CAD7659895.1"/>
    <property type="molecule type" value="Genomic_DNA"/>
</dbReference>